<dbReference type="EMBL" id="NHON01000001">
    <property type="protein sequence ID" value="OWJ69108.1"/>
    <property type="molecule type" value="Genomic_DNA"/>
</dbReference>
<comment type="caution">
    <text evidence="6">The sequence shown here is derived from an EMBL/GenBank/DDBJ whole genome shotgun (WGS) entry which is preliminary data.</text>
</comment>
<keyword evidence="2" id="KW-0288">FMN</keyword>
<dbReference type="InterPro" id="IPR011251">
    <property type="entry name" value="Luciferase-like_dom"/>
</dbReference>
<organism evidence="6 7">
    <name type="scientific">Inquilinus limosus</name>
    <dbReference type="NCBI Taxonomy" id="171674"/>
    <lineage>
        <taxon>Bacteria</taxon>
        <taxon>Pseudomonadati</taxon>
        <taxon>Pseudomonadota</taxon>
        <taxon>Alphaproteobacteria</taxon>
        <taxon>Rhodospirillales</taxon>
        <taxon>Rhodospirillaceae</taxon>
        <taxon>Inquilinus</taxon>
    </lineage>
</organism>
<keyword evidence="1" id="KW-0285">Flavoprotein</keyword>
<dbReference type="RefSeq" id="WP_088149097.1">
    <property type="nucleotide sequence ID" value="NZ_NHON01000001.1"/>
</dbReference>
<name>A0A211ZUY9_9PROT</name>
<keyword evidence="3" id="KW-0560">Oxidoreductase</keyword>
<evidence type="ECO:0000259" key="5">
    <source>
        <dbReference type="Pfam" id="PF00296"/>
    </source>
</evidence>
<dbReference type="Proteomes" id="UP000196655">
    <property type="component" value="Unassembled WGS sequence"/>
</dbReference>
<keyword evidence="7" id="KW-1185">Reference proteome</keyword>
<proteinExistence type="predicted"/>
<dbReference type="InterPro" id="IPR051260">
    <property type="entry name" value="Diverse_substr_monoxygenases"/>
</dbReference>
<dbReference type="OrthoDB" id="6752030at2"/>
<dbReference type="InterPro" id="IPR036661">
    <property type="entry name" value="Luciferase-like_sf"/>
</dbReference>
<gene>
    <name evidence="6" type="ORF">BWR60_00795</name>
</gene>
<feature type="domain" description="Luciferase-like" evidence="5">
    <location>
        <begin position="58"/>
        <end position="210"/>
    </location>
</feature>
<dbReference type="GO" id="GO:0004497">
    <property type="term" value="F:monooxygenase activity"/>
    <property type="evidence" value="ECO:0007669"/>
    <property type="project" value="UniProtKB-KW"/>
</dbReference>
<protein>
    <recommendedName>
        <fullName evidence="5">Luciferase-like domain-containing protein</fullName>
    </recommendedName>
</protein>
<dbReference type="SUPFAM" id="SSF51679">
    <property type="entry name" value="Bacterial luciferase-like"/>
    <property type="match status" value="1"/>
</dbReference>
<keyword evidence="4" id="KW-0503">Monooxygenase</keyword>
<dbReference type="GO" id="GO:0016705">
    <property type="term" value="F:oxidoreductase activity, acting on paired donors, with incorporation or reduction of molecular oxygen"/>
    <property type="evidence" value="ECO:0007669"/>
    <property type="project" value="InterPro"/>
</dbReference>
<reference evidence="7" key="1">
    <citation type="submission" date="2017-05" db="EMBL/GenBank/DDBJ databases">
        <authorList>
            <person name="Macchi M."/>
            <person name="Festa S."/>
            <person name="Coppotelli B.M."/>
            <person name="Morelli I.S."/>
        </authorList>
    </citation>
    <scope>NUCLEOTIDE SEQUENCE [LARGE SCALE GENOMIC DNA]</scope>
    <source>
        <strain evidence="7">I</strain>
    </source>
</reference>
<accession>A0A211ZUY9</accession>
<evidence type="ECO:0000256" key="4">
    <source>
        <dbReference type="ARBA" id="ARBA00023033"/>
    </source>
</evidence>
<dbReference type="PANTHER" id="PTHR30011">
    <property type="entry name" value="ALKANESULFONATE MONOOXYGENASE-RELATED"/>
    <property type="match status" value="1"/>
</dbReference>
<dbReference type="Pfam" id="PF00296">
    <property type="entry name" value="Bac_luciferase"/>
    <property type="match status" value="1"/>
</dbReference>
<dbReference type="Gene3D" id="3.20.20.30">
    <property type="entry name" value="Luciferase-like domain"/>
    <property type="match status" value="1"/>
</dbReference>
<evidence type="ECO:0000313" key="7">
    <source>
        <dbReference type="Proteomes" id="UP000196655"/>
    </source>
</evidence>
<sequence length="269" mass="28040">MSLPSSEPPRTLGLSLGAGQAWRILSALPAGVEVPGLAGVDYLVFRDAIGEAGDEDHYALLVAAFAAPRLAGIGLVPEVDLYRADPYLIARALTSLDILSGGRAGLLALDGPRGEARIGYASTASDAGFVAEFVEVLGKLWNSWGEGALARRWDENLYLDRDRLHEADHRGAHFAVRGPLPTPRAVQARPVVFATDHPSHAGIAATAAGVVSARRPPHGRWIRPVDAEGLATAWADADGCLVEVPAVIATAEAFAAFVAGLPGSGANHV</sequence>
<evidence type="ECO:0000256" key="3">
    <source>
        <dbReference type="ARBA" id="ARBA00023002"/>
    </source>
</evidence>
<evidence type="ECO:0000313" key="6">
    <source>
        <dbReference type="EMBL" id="OWJ69108.1"/>
    </source>
</evidence>
<dbReference type="AlphaFoldDB" id="A0A211ZUY9"/>
<evidence type="ECO:0000256" key="2">
    <source>
        <dbReference type="ARBA" id="ARBA00022643"/>
    </source>
</evidence>
<dbReference type="PANTHER" id="PTHR30011:SF16">
    <property type="entry name" value="C2H2 FINGER DOMAIN TRANSCRIPTION FACTOR (EUROFUNG)-RELATED"/>
    <property type="match status" value="1"/>
</dbReference>
<evidence type="ECO:0000256" key="1">
    <source>
        <dbReference type="ARBA" id="ARBA00022630"/>
    </source>
</evidence>